<sequence>MSMVLKGRPIPIAYDDLVQELQDQLPKRMSYKQTLMGKDSKEEGEENQGMAMAHGNNVVGVARALEFPNMAMQEGDGHSGGIRVMWNLKNANLDVKTIAPRPISSYQSSFVHHRSIQDNIIIDQEIFHSMKRMRSRRGFMTIKVDLEKALC</sequence>
<dbReference type="EMBL" id="CM039436">
    <property type="protein sequence ID" value="KAI4313345.1"/>
    <property type="molecule type" value="Genomic_DNA"/>
</dbReference>
<reference evidence="1 2" key="1">
    <citation type="journal article" date="2022" name="DNA Res.">
        <title>Chromosomal-level genome assembly of the orchid tree Bauhinia variegata (Leguminosae; Cercidoideae) supports the allotetraploid origin hypothesis of Bauhinia.</title>
        <authorList>
            <person name="Zhong Y."/>
            <person name="Chen Y."/>
            <person name="Zheng D."/>
            <person name="Pang J."/>
            <person name="Liu Y."/>
            <person name="Luo S."/>
            <person name="Meng S."/>
            <person name="Qian L."/>
            <person name="Wei D."/>
            <person name="Dai S."/>
            <person name="Zhou R."/>
        </authorList>
    </citation>
    <scope>NUCLEOTIDE SEQUENCE [LARGE SCALE GENOMIC DNA]</scope>
    <source>
        <strain evidence="1">BV-YZ2020</strain>
    </source>
</reference>
<organism evidence="1 2">
    <name type="scientific">Bauhinia variegata</name>
    <name type="common">Purple orchid tree</name>
    <name type="synonym">Phanera variegata</name>
    <dbReference type="NCBI Taxonomy" id="167791"/>
    <lineage>
        <taxon>Eukaryota</taxon>
        <taxon>Viridiplantae</taxon>
        <taxon>Streptophyta</taxon>
        <taxon>Embryophyta</taxon>
        <taxon>Tracheophyta</taxon>
        <taxon>Spermatophyta</taxon>
        <taxon>Magnoliopsida</taxon>
        <taxon>eudicotyledons</taxon>
        <taxon>Gunneridae</taxon>
        <taxon>Pentapetalae</taxon>
        <taxon>rosids</taxon>
        <taxon>fabids</taxon>
        <taxon>Fabales</taxon>
        <taxon>Fabaceae</taxon>
        <taxon>Cercidoideae</taxon>
        <taxon>Cercideae</taxon>
        <taxon>Bauhiniinae</taxon>
        <taxon>Bauhinia</taxon>
    </lineage>
</organism>
<dbReference type="Proteomes" id="UP000828941">
    <property type="component" value="Chromosome 11"/>
</dbReference>
<name>A0ACB9LPJ7_BAUVA</name>
<protein>
    <submittedName>
        <fullName evidence="1">Uncharacterized protein</fullName>
    </submittedName>
</protein>
<evidence type="ECO:0000313" key="1">
    <source>
        <dbReference type="EMBL" id="KAI4313345.1"/>
    </source>
</evidence>
<keyword evidence="2" id="KW-1185">Reference proteome</keyword>
<gene>
    <name evidence="1" type="ORF">L6164_026331</name>
</gene>
<proteinExistence type="predicted"/>
<accession>A0ACB9LPJ7</accession>
<comment type="caution">
    <text evidence="1">The sequence shown here is derived from an EMBL/GenBank/DDBJ whole genome shotgun (WGS) entry which is preliminary data.</text>
</comment>
<evidence type="ECO:0000313" key="2">
    <source>
        <dbReference type="Proteomes" id="UP000828941"/>
    </source>
</evidence>